<organism evidence="6 7">
    <name type="scientific">Variovorax guangxiensis</name>
    <dbReference type="NCBI Taxonomy" id="1775474"/>
    <lineage>
        <taxon>Bacteria</taxon>
        <taxon>Pseudomonadati</taxon>
        <taxon>Pseudomonadota</taxon>
        <taxon>Betaproteobacteria</taxon>
        <taxon>Burkholderiales</taxon>
        <taxon>Comamonadaceae</taxon>
        <taxon>Variovorax</taxon>
    </lineage>
</organism>
<comment type="subcellular location">
    <subcellularLocation>
        <location evidence="1">Membrane</location>
    </subcellularLocation>
</comment>
<dbReference type="PANTHER" id="PTHR35371:SF1">
    <property type="entry name" value="BLR7753 PROTEIN"/>
    <property type="match status" value="1"/>
</dbReference>
<evidence type="ECO:0000313" key="6">
    <source>
        <dbReference type="EMBL" id="TPG30983.1"/>
    </source>
</evidence>
<evidence type="ECO:0000313" key="7">
    <source>
        <dbReference type="Proteomes" id="UP000319212"/>
    </source>
</evidence>
<dbReference type="Pfam" id="PF01124">
    <property type="entry name" value="MAPEG"/>
    <property type="match status" value="1"/>
</dbReference>
<feature type="transmembrane region" description="Helical" evidence="5">
    <location>
        <begin position="85"/>
        <end position="104"/>
    </location>
</feature>
<accession>A0A502E054</accession>
<dbReference type="InterPro" id="IPR001129">
    <property type="entry name" value="Membr-assoc_MAPEG"/>
</dbReference>
<dbReference type="EMBL" id="RCZI01000001">
    <property type="protein sequence ID" value="TPG30983.1"/>
    <property type="molecule type" value="Genomic_DNA"/>
</dbReference>
<feature type="transmembrane region" description="Helical" evidence="5">
    <location>
        <begin position="110"/>
        <end position="127"/>
    </location>
</feature>
<evidence type="ECO:0000256" key="4">
    <source>
        <dbReference type="ARBA" id="ARBA00023136"/>
    </source>
</evidence>
<evidence type="ECO:0000256" key="2">
    <source>
        <dbReference type="ARBA" id="ARBA00022692"/>
    </source>
</evidence>
<name>A0A502E054_9BURK</name>
<evidence type="ECO:0000256" key="1">
    <source>
        <dbReference type="ARBA" id="ARBA00004370"/>
    </source>
</evidence>
<evidence type="ECO:0000256" key="5">
    <source>
        <dbReference type="SAM" id="Phobius"/>
    </source>
</evidence>
<gene>
    <name evidence="6" type="ORF">EAH82_01125</name>
</gene>
<keyword evidence="2 5" id="KW-0812">Transmembrane</keyword>
<feature type="transmembrane region" description="Helical" evidence="5">
    <location>
        <begin position="6"/>
        <end position="24"/>
    </location>
</feature>
<dbReference type="InterPro" id="IPR023352">
    <property type="entry name" value="MAPEG-like_dom_sf"/>
</dbReference>
<proteinExistence type="predicted"/>
<dbReference type="SUPFAM" id="SSF161084">
    <property type="entry name" value="MAPEG domain-like"/>
    <property type="match status" value="1"/>
</dbReference>
<evidence type="ECO:0000256" key="3">
    <source>
        <dbReference type="ARBA" id="ARBA00022989"/>
    </source>
</evidence>
<dbReference type="Gene3D" id="1.20.120.550">
    <property type="entry name" value="Membrane associated eicosanoid/glutathione metabolism-like domain"/>
    <property type="match status" value="1"/>
</dbReference>
<reference evidence="6 7" key="1">
    <citation type="journal article" date="2019" name="Environ. Microbiol.">
        <title>Species interactions and distinct microbial communities in high Arctic permafrost affected cryosols are associated with the CH4 and CO2 gas fluxes.</title>
        <authorList>
            <person name="Altshuler I."/>
            <person name="Hamel J."/>
            <person name="Turney S."/>
            <person name="Magnuson E."/>
            <person name="Levesque R."/>
            <person name="Greer C."/>
            <person name="Whyte L.G."/>
        </authorList>
    </citation>
    <scope>NUCLEOTIDE SEQUENCE [LARGE SCALE GENOMIC DNA]</scope>
    <source>
        <strain evidence="6 7">S06.C</strain>
    </source>
</reference>
<dbReference type="Proteomes" id="UP000319212">
    <property type="component" value="Unassembled WGS sequence"/>
</dbReference>
<dbReference type="AlphaFoldDB" id="A0A502E054"/>
<dbReference type="OrthoDB" id="513661at2"/>
<protein>
    <submittedName>
        <fullName evidence="6">Glutathione metabolism protein</fullName>
    </submittedName>
</protein>
<keyword evidence="3 5" id="KW-1133">Transmembrane helix</keyword>
<dbReference type="GO" id="GO:0016020">
    <property type="term" value="C:membrane"/>
    <property type="evidence" value="ECO:0007669"/>
    <property type="project" value="UniProtKB-SubCell"/>
</dbReference>
<sequence>MPPLTIAYWCVLIAALLPYACAWLSKIGSFGPRDNVTPRDWAAKQSGWRSRANAAQANSFEGLPLFIGAVVVAHQWGATQGTVDVLAIAYVALRLVYIALYVRGASAARSAVWTLGLLVSIALFFAGR</sequence>
<comment type="caution">
    <text evidence="6">The sequence shown here is derived from an EMBL/GenBank/DDBJ whole genome shotgun (WGS) entry which is preliminary data.</text>
</comment>
<dbReference type="PANTHER" id="PTHR35371">
    <property type="entry name" value="INNER MEMBRANE PROTEIN"/>
    <property type="match status" value="1"/>
</dbReference>
<keyword evidence="4 5" id="KW-0472">Membrane</keyword>